<dbReference type="STRING" id="1220589.CD32_11230"/>
<dbReference type="Pfam" id="PF24911">
    <property type="entry name" value="YfjL_C"/>
    <property type="match status" value="1"/>
</dbReference>
<organism evidence="3 4">
    <name type="scientific">Lysinibacillus odysseyi 34hs-1 = NBRC 100172</name>
    <dbReference type="NCBI Taxonomy" id="1220589"/>
    <lineage>
        <taxon>Bacteria</taxon>
        <taxon>Bacillati</taxon>
        <taxon>Bacillota</taxon>
        <taxon>Bacilli</taxon>
        <taxon>Bacillales</taxon>
        <taxon>Bacillaceae</taxon>
        <taxon>Lysinibacillus</taxon>
    </lineage>
</organism>
<sequence length="228" mass="26369">MMKKKIIYGVLAISLIAILVFAYMQMSGNTIAKHKAKESLEEFLEQTYPDMDYEIKRSVGYGWTDGTYEFKVVKKDPTAVETTYTFYVSALEPYEVYSDTIHESNIDKEASKKLNEEAEQYILTLLQEKVPEVGSVDTDVEVYSKIAEEWTPQLKTPKPILIMLEIEKGDLTKEQILQQCRTMQELLNEESIDYYLTEAGYRSMVNGEENYEYVSFTSDQELTIDDIN</sequence>
<name>A0A0A3IQ71_9BACI</name>
<dbReference type="AlphaFoldDB" id="A0A0A3IQ71"/>
<comment type="caution">
    <text evidence="3">The sequence shown here is derived from an EMBL/GenBank/DDBJ whole genome shotgun (WGS) entry which is preliminary data.</text>
</comment>
<dbReference type="OrthoDB" id="2450450at2"/>
<proteinExistence type="predicted"/>
<dbReference type="EMBL" id="JPVP01000055">
    <property type="protein sequence ID" value="KGR85018.1"/>
    <property type="molecule type" value="Genomic_DNA"/>
</dbReference>
<accession>A0A0A3IQ71</accession>
<keyword evidence="4" id="KW-1185">Reference proteome</keyword>
<evidence type="ECO:0000259" key="1">
    <source>
        <dbReference type="Pfam" id="PF24911"/>
    </source>
</evidence>
<reference evidence="3 4" key="1">
    <citation type="submission" date="2014-02" db="EMBL/GenBank/DDBJ databases">
        <title>Draft genome sequence of Lysinibacillus odysseyi NBRC 100172.</title>
        <authorList>
            <person name="Zhang F."/>
            <person name="Wang G."/>
            <person name="Zhang L."/>
        </authorList>
    </citation>
    <scope>NUCLEOTIDE SEQUENCE [LARGE SCALE GENOMIC DNA]</scope>
    <source>
        <strain evidence="3 4">NBRC 100172</strain>
    </source>
</reference>
<evidence type="ECO:0000313" key="4">
    <source>
        <dbReference type="Proteomes" id="UP000030437"/>
    </source>
</evidence>
<feature type="domain" description="YfjL-like N-terminal" evidence="2">
    <location>
        <begin position="3"/>
        <end position="97"/>
    </location>
</feature>
<evidence type="ECO:0000313" key="3">
    <source>
        <dbReference type="EMBL" id="KGR85018.1"/>
    </source>
</evidence>
<evidence type="ECO:0000259" key="2">
    <source>
        <dbReference type="Pfam" id="PF25425"/>
    </source>
</evidence>
<dbReference type="InterPro" id="IPR057359">
    <property type="entry name" value="YfjL_N"/>
</dbReference>
<dbReference type="Proteomes" id="UP000030437">
    <property type="component" value="Unassembled WGS sequence"/>
</dbReference>
<dbReference type="RefSeq" id="WP_036154565.1">
    <property type="nucleotide sequence ID" value="NZ_AVCX01000006.1"/>
</dbReference>
<feature type="domain" description="YfjL-like C-terminal" evidence="1">
    <location>
        <begin position="117"/>
        <end position="228"/>
    </location>
</feature>
<protein>
    <submittedName>
        <fullName evidence="3">Uncharacterized protein</fullName>
    </submittedName>
</protein>
<dbReference type="InterPro" id="IPR056905">
    <property type="entry name" value="YfjL_C"/>
</dbReference>
<dbReference type="Pfam" id="PF25425">
    <property type="entry name" value="YfjL_N"/>
    <property type="match status" value="1"/>
</dbReference>
<gene>
    <name evidence="3" type="ORF">CD32_11230</name>
</gene>
<dbReference type="eggNOG" id="ENOG5032255">
    <property type="taxonomic scope" value="Bacteria"/>
</dbReference>